<gene>
    <name evidence="1" type="ORF">MW7_001275</name>
</gene>
<protein>
    <submittedName>
        <fullName evidence="1">RNA methyltransferase</fullName>
    </submittedName>
</protein>
<evidence type="ECO:0000313" key="2">
    <source>
        <dbReference type="Proteomes" id="UP000004277"/>
    </source>
</evidence>
<evidence type="ECO:0000313" key="1">
    <source>
        <dbReference type="EMBL" id="TMS59526.1"/>
    </source>
</evidence>
<accession>A0ACD3STQ1</accession>
<dbReference type="Proteomes" id="UP000004277">
    <property type="component" value="Unassembled WGS sequence"/>
</dbReference>
<name>A0ACD3STQ1_9BURK</name>
<keyword evidence="1" id="KW-0808">Transferase</keyword>
<reference evidence="1" key="1">
    <citation type="submission" date="2019-05" db="EMBL/GenBank/DDBJ databases">
        <title>Revised genome assembly of Burkholderiaceae (previously Ralstonia) sp. PBA.</title>
        <authorList>
            <person name="Gan H.M."/>
        </authorList>
    </citation>
    <scope>NUCLEOTIDE SEQUENCE</scope>
    <source>
        <strain evidence="1">PBA</strain>
    </source>
</reference>
<keyword evidence="1" id="KW-0489">Methyltransferase</keyword>
<organism evidence="1 2">
    <name type="scientific">Imbroritus primus</name>
    <dbReference type="NCBI Taxonomy" id="3058603"/>
    <lineage>
        <taxon>Bacteria</taxon>
        <taxon>Pseudomonadati</taxon>
        <taxon>Pseudomonadota</taxon>
        <taxon>Betaproteobacteria</taxon>
        <taxon>Burkholderiales</taxon>
        <taxon>Burkholderiaceae</taxon>
        <taxon>Imbroritus</taxon>
    </lineage>
</organism>
<comment type="caution">
    <text evidence="1">The sequence shown here is derived from an EMBL/GenBank/DDBJ whole genome shotgun (WGS) entry which is preliminary data.</text>
</comment>
<dbReference type="EMBL" id="AKCV02000006">
    <property type="protein sequence ID" value="TMS59526.1"/>
    <property type="molecule type" value="Genomic_DNA"/>
</dbReference>
<proteinExistence type="predicted"/>
<sequence>MNPDTPTSLASGPPDSAALARYPLSRCRFVLVETSHPGNVGSVARALKTMGLGLAPRSLVLVSPRDPDVLRHPEAVAMASGADDVLASACLVDHIDEALAGATLTVALSARPREFGPVRLAPREAVAQAVAQLQAPEACAAFIFGNERTGLPNEIVERCSLITHIPANPDYASLNLSQAVQLMAYELRLAVHGATAPATQDVGFQGVPATAEQIEGMFEHLEQALVEIGFLDPAQPKRLMPRLRRLLARTGLEAEEVNILRGIAKHILLHERRENGSR</sequence>
<keyword evidence="2" id="KW-1185">Reference proteome</keyword>